<accession>A0ABQ1IG51</accession>
<comment type="caution">
    <text evidence="9">The sequence shown here is derived from an EMBL/GenBank/DDBJ whole genome shotgun (WGS) entry which is preliminary data.</text>
</comment>
<dbReference type="InterPro" id="IPR007685">
    <property type="entry name" value="RelA_SpoT"/>
</dbReference>
<dbReference type="InterPro" id="IPR004095">
    <property type="entry name" value="TGS"/>
</dbReference>
<dbReference type="NCBIfam" id="TIGR00691">
    <property type="entry name" value="spoT_relA"/>
    <property type="match status" value="1"/>
</dbReference>
<protein>
    <recommendedName>
        <fullName evidence="1">GTP pyrophosphokinase</fullName>
    </recommendedName>
    <alternativeName>
        <fullName evidence="4">(p)ppGpp synthase</fullName>
    </alternativeName>
    <alternativeName>
        <fullName evidence="3">ATP:GTP 3'-pyrophosphotransferase</fullName>
    </alternativeName>
    <alternativeName>
        <fullName evidence="5">ppGpp synthase I</fullName>
    </alternativeName>
</protein>
<dbReference type="CDD" id="cd01668">
    <property type="entry name" value="TGS_RSH"/>
    <property type="match status" value="1"/>
</dbReference>
<gene>
    <name evidence="9" type="ORF">GCM10011502_06110</name>
</gene>
<evidence type="ECO:0000256" key="1">
    <source>
        <dbReference type="ARBA" id="ARBA00019852"/>
    </source>
</evidence>
<evidence type="ECO:0000256" key="2">
    <source>
        <dbReference type="ARBA" id="ARBA00025704"/>
    </source>
</evidence>
<proteinExistence type="inferred from homology"/>
<feature type="domain" description="ACT" evidence="7">
    <location>
        <begin position="665"/>
        <end position="738"/>
    </location>
</feature>
<dbReference type="InterPro" id="IPR002912">
    <property type="entry name" value="ACT_dom"/>
</dbReference>
<dbReference type="Gene3D" id="1.10.3210.10">
    <property type="entry name" value="Hypothetical protein af1432"/>
    <property type="match status" value="1"/>
</dbReference>
<dbReference type="InterPro" id="IPR033655">
    <property type="entry name" value="TGS_RelA/SpoT"/>
</dbReference>
<dbReference type="RefSeq" id="WP_188628614.1">
    <property type="nucleotide sequence ID" value="NZ_BMKE01000003.1"/>
</dbReference>
<dbReference type="CDD" id="cd05399">
    <property type="entry name" value="NT_Rel-Spo_like"/>
    <property type="match status" value="1"/>
</dbReference>
<dbReference type="SUPFAM" id="SSF81271">
    <property type="entry name" value="TGS-like"/>
    <property type="match status" value="1"/>
</dbReference>
<dbReference type="CDD" id="cd04876">
    <property type="entry name" value="ACT_RelA-SpoT"/>
    <property type="match status" value="1"/>
</dbReference>
<evidence type="ECO:0000259" key="8">
    <source>
        <dbReference type="PROSITE" id="PS51880"/>
    </source>
</evidence>
<reference evidence="10" key="1">
    <citation type="journal article" date="2019" name="Int. J. Syst. Evol. Microbiol.">
        <title>The Global Catalogue of Microorganisms (GCM) 10K type strain sequencing project: providing services to taxonomists for standard genome sequencing and annotation.</title>
        <authorList>
            <consortium name="The Broad Institute Genomics Platform"/>
            <consortium name="The Broad Institute Genome Sequencing Center for Infectious Disease"/>
            <person name="Wu L."/>
            <person name="Ma J."/>
        </authorList>
    </citation>
    <scope>NUCLEOTIDE SEQUENCE [LARGE SCALE GENOMIC DNA]</scope>
    <source>
        <strain evidence="10">CGMCC 1.15923</strain>
    </source>
</reference>
<organism evidence="9 10">
    <name type="scientific">Oceanisphaera marina</name>
    <dbReference type="NCBI Taxonomy" id="2017550"/>
    <lineage>
        <taxon>Bacteria</taxon>
        <taxon>Pseudomonadati</taxon>
        <taxon>Pseudomonadota</taxon>
        <taxon>Gammaproteobacteria</taxon>
        <taxon>Aeromonadales</taxon>
        <taxon>Aeromonadaceae</taxon>
        <taxon>Oceanisphaera</taxon>
    </lineage>
</organism>
<dbReference type="Proteomes" id="UP000646152">
    <property type="component" value="Unassembled WGS sequence"/>
</dbReference>
<dbReference type="InterPro" id="IPR012675">
    <property type="entry name" value="Beta-grasp_dom_sf"/>
</dbReference>
<dbReference type="NCBIfam" id="NF008124">
    <property type="entry name" value="PRK10872.1"/>
    <property type="match status" value="1"/>
</dbReference>
<comment type="function">
    <text evidence="6">In eubacteria ppGpp (guanosine 3'-diphosphate 5'-diphosphate) is a mediator of the stringent response that coordinates a variety of cellular activities in response to changes in nutritional abundance.</text>
</comment>
<dbReference type="Gene3D" id="3.10.20.30">
    <property type="match status" value="1"/>
</dbReference>
<feature type="domain" description="TGS" evidence="8">
    <location>
        <begin position="401"/>
        <end position="462"/>
    </location>
</feature>
<dbReference type="InterPro" id="IPR012676">
    <property type="entry name" value="TGS-like"/>
</dbReference>
<comment type="pathway">
    <text evidence="2">Purine metabolism.</text>
</comment>
<sequence length="738" mass="83348">MVAVRNTHLTVNFSLNEWANSLPFSVDEQEQLKALYEYCLQLKVPAETLPRLQTQGIEMVGILLTLSMDMDTIKAALLYPFLEHGSLTLEQVSTDFGATISGLLQGVVDMEAIRSLQHVHGDTRSEVQVDRVRRMLMAMVEDVRAVVIKLAERITCLREVKNADEETRVLVAKEIANIYAPLANRLGIGQLKWELEDLSFRYLHPDTYKRIASLLHEKRLAREAYIDEFVAGLKSSLAESGIHAEVYGRPKHIYSIWRKMQKKNLDFDELFDVRAVRVVTDHLQDCYGALGVVHTQWRHIPREFDDYVANPKPNGYQSIHTVVIGPEGKTVEIQIRTDQMHQDAELGVAAHWKYKEGSSGATKQSGFEDKIAWLRRLLAWQEDMAESGSLVDELRSQVFEDRVYVFTPKGEVVDMPLGATPLDFAYYVHSQVGHRCIGAKIDSRIVPFTYQLQTGDQVEIITQKQPNPSRDWMNPSQGFLRTSRARSKVGTWFKKQDRDKNIVAGREVLEKELDRLGLTFSMLNKPVLERFNVAHLDDLLAGIGGGDLRINQLLNFLQSQHKKPTSAEEDEAVLRQLELKAAKKAPDSKGKGHVVVQGVGNLLTSIARCCQPIPGDEIIGFITQGRGISIHRSDCEQLKELQSQHPERVVDAVWGENNAGGYQLTLRVVANDRSGLLRDITTILANEKINVTEFSSRANRKQQTATMDMELNIYNIDTLSRALAKISQLPDIIEAKRL</sequence>
<dbReference type="PANTHER" id="PTHR21262:SF31">
    <property type="entry name" value="GTP PYROPHOSPHOKINASE"/>
    <property type="match status" value="1"/>
</dbReference>
<dbReference type="EMBL" id="BMKE01000003">
    <property type="protein sequence ID" value="GGB35808.1"/>
    <property type="molecule type" value="Genomic_DNA"/>
</dbReference>
<dbReference type="Pfam" id="PF04607">
    <property type="entry name" value="RelA_SpoT"/>
    <property type="match status" value="1"/>
</dbReference>
<dbReference type="SUPFAM" id="SSF55021">
    <property type="entry name" value="ACT-like"/>
    <property type="match status" value="1"/>
</dbReference>
<evidence type="ECO:0000256" key="5">
    <source>
        <dbReference type="ARBA" id="ARBA00033308"/>
    </source>
</evidence>
<dbReference type="SUPFAM" id="SSF109604">
    <property type="entry name" value="HD-domain/PDEase-like"/>
    <property type="match status" value="1"/>
</dbReference>
<dbReference type="Pfam" id="PF13328">
    <property type="entry name" value="HD_4"/>
    <property type="match status" value="1"/>
</dbReference>
<dbReference type="Pfam" id="PF13291">
    <property type="entry name" value="ACT_4"/>
    <property type="match status" value="1"/>
</dbReference>
<dbReference type="InterPro" id="IPR043519">
    <property type="entry name" value="NT_sf"/>
</dbReference>
<dbReference type="InterPro" id="IPR004811">
    <property type="entry name" value="RelA/Spo_fam"/>
</dbReference>
<name>A0ABQ1IG51_9GAMM</name>
<evidence type="ECO:0000313" key="9">
    <source>
        <dbReference type="EMBL" id="GGB35808.1"/>
    </source>
</evidence>
<evidence type="ECO:0000256" key="4">
    <source>
        <dbReference type="ARBA" id="ARBA00032407"/>
    </source>
</evidence>
<evidence type="ECO:0000256" key="6">
    <source>
        <dbReference type="RuleBase" id="RU003847"/>
    </source>
</evidence>
<evidence type="ECO:0000256" key="3">
    <source>
        <dbReference type="ARBA" id="ARBA00029754"/>
    </source>
</evidence>
<evidence type="ECO:0000313" key="10">
    <source>
        <dbReference type="Proteomes" id="UP000646152"/>
    </source>
</evidence>
<dbReference type="PANTHER" id="PTHR21262">
    <property type="entry name" value="GUANOSINE-3',5'-BIS DIPHOSPHATE 3'-PYROPHOSPHOHYDROLASE"/>
    <property type="match status" value="1"/>
</dbReference>
<dbReference type="PROSITE" id="PS51880">
    <property type="entry name" value="TGS"/>
    <property type="match status" value="1"/>
</dbReference>
<dbReference type="Gene3D" id="3.30.460.10">
    <property type="entry name" value="Beta Polymerase, domain 2"/>
    <property type="match status" value="1"/>
</dbReference>
<dbReference type="Pfam" id="PF02824">
    <property type="entry name" value="TGS"/>
    <property type="match status" value="1"/>
</dbReference>
<dbReference type="SMART" id="SM00954">
    <property type="entry name" value="RelA_SpoT"/>
    <property type="match status" value="1"/>
</dbReference>
<dbReference type="PROSITE" id="PS51671">
    <property type="entry name" value="ACT"/>
    <property type="match status" value="1"/>
</dbReference>
<dbReference type="Gene3D" id="3.30.70.260">
    <property type="match status" value="1"/>
</dbReference>
<dbReference type="InterPro" id="IPR045865">
    <property type="entry name" value="ACT-like_dom_sf"/>
</dbReference>
<dbReference type="SUPFAM" id="SSF81301">
    <property type="entry name" value="Nucleotidyltransferase"/>
    <property type="match status" value="1"/>
</dbReference>
<keyword evidence="10" id="KW-1185">Reference proteome</keyword>
<evidence type="ECO:0000259" key="7">
    <source>
        <dbReference type="PROSITE" id="PS51671"/>
    </source>
</evidence>
<dbReference type="Pfam" id="PF19296">
    <property type="entry name" value="RelA_AH_RIS"/>
    <property type="match status" value="1"/>
</dbReference>
<dbReference type="InterPro" id="IPR045600">
    <property type="entry name" value="RelA/SpoT_AH_RIS"/>
</dbReference>
<comment type="similarity">
    <text evidence="6">Belongs to the relA/spoT family.</text>
</comment>